<dbReference type="AlphaFoldDB" id="A0A1I2F2K7"/>
<proteinExistence type="predicted"/>
<keyword evidence="1" id="KW-0732">Signal</keyword>
<organism evidence="3 4">
    <name type="scientific">Nannocystis exedens</name>
    <dbReference type="NCBI Taxonomy" id="54"/>
    <lineage>
        <taxon>Bacteria</taxon>
        <taxon>Pseudomonadati</taxon>
        <taxon>Myxococcota</taxon>
        <taxon>Polyangia</taxon>
        <taxon>Nannocystales</taxon>
        <taxon>Nannocystaceae</taxon>
        <taxon>Nannocystis</taxon>
    </lineage>
</organism>
<dbReference type="OrthoDB" id="8066319at2"/>
<dbReference type="STRING" id="54.SAMN02745121_06424"/>
<feature type="signal peptide" evidence="1">
    <location>
        <begin position="1"/>
        <end position="20"/>
    </location>
</feature>
<gene>
    <name evidence="3" type="ORF">SAMN02745121_06424</name>
</gene>
<evidence type="ECO:0000259" key="2">
    <source>
        <dbReference type="Pfam" id="PF20032"/>
    </source>
</evidence>
<reference evidence="4" key="1">
    <citation type="submission" date="2016-10" db="EMBL/GenBank/DDBJ databases">
        <authorList>
            <person name="Varghese N."/>
            <person name="Submissions S."/>
        </authorList>
    </citation>
    <scope>NUCLEOTIDE SEQUENCE [LARGE SCALE GENOMIC DNA]</scope>
    <source>
        <strain evidence="4">ATCC 25963</strain>
    </source>
</reference>
<name>A0A1I2F2K7_9BACT</name>
<dbReference type="PROSITE" id="PS51257">
    <property type="entry name" value="PROKAR_LIPOPROTEIN"/>
    <property type="match status" value="1"/>
</dbReference>
<feature type="domain" description="ADYC" evidence="2">
    <location>
        <begin position="102"/>
        <end position="294"/>
    </location>
</feature>
<dbReference type="EMBL" id="FOMX01000024">
    <property type="protein sequence ID" value="SFE99213.1"/>
    <property type="molecule type" value="Genomic_DNA"/>
</dbReference>
<sequence length="329" mass="35300">MRMLTVVCSLGVMAIGGACAGEEDGEPEFRDTGCPNCGGNGSNSAHANLYPIDTLNLLGEPNEAGVRVLGVEDPLGTLYALRTVGDELAAWDLMADTPLAVGDELVGWTIKLYIAEPAEELDIEILKREGELDSYVEAAPPISGYALAYHHSANYTELYSVCPDFQDDGPDVVATTIIRGELYEEGSKQVTVSPDWITIACRGNAVFKMKQMGYGPNQNFPGQSAPASPRQRQATIRMITADYCGDGTSFTADGTALDWQNLAETLAPHEPPSWSDVEALWDEDGALCLSNPRLATLADVAAHCTLPACTAEMQATAHEWTTWRVPGDV</sequence>
<evidence type="ECO:0000313" key="4">
    <source>
        <dbReference type="Proteomes" id="UP000199400"/>
    </source>
</evidence>
<dbReference type="RefSeq" id="WP_143141083.1">
    <property type="nucleotide sequence ID" value="NZ_FOMX01000024.1"/>
</dbReference>
<accession>A0A1I2F2K7</accession>
<dbReference type="InterPro" id="IPR045426">
    <property type="entry name" value="ADYC"/>
</dbReference>
<evidence type="ECO:0000256" key="1">
    <source>
        <dbReference type="SAM" id="SignalP"/>
    </source>
</evidence>
<protein>
    <recommendedName>
        <fullName evidence="2">ADYC domain-containing protein</fullName>
    </recommendedName>
</protein>
<evidence type="ECO:0000313" key="3">
    <source>
        <dbReference type="EMBL" id="SFE99213.1"/>
    </source>
</evidence>
<keyword evidence="4" id="KW-1185">Reference proteome</keyword>
<feature type="chain" id="PRO_5011698700" description="ADYC domain-containing protein" evidence="1">
    <location>
        <begin position="21"/>
        <end position="329"/>
    </location>
</feature>
<dbReference type="Pfam" id="PF20032">
    <property type="entry name" value="ADYC"/>
    <property type="match status" value="1"/>
</dbReference>
<dbReference type="Proteomes" id="UP000199400">
    <property type="component" value="Unassembled WGS sequence"/>
</dbReference>